<organism evidence="2 3">
    <name type="scientific">Exophiala sideris</name>
    <dbReference type="NCBI Taxonomy" id="1016849"/>
    <lineage>
        <taxon>Eukaryota</taxon>
        <taxon>Fungi</taxon>
        <taxon>Dikarya</taxon>
        <taxon>Ascomycota</taxon>
        <taxon>Pezizomycotina</taxon>
        <taxon>Eurotiomycetes</taxon>
        <taxon>Chaetothyriomycetidae</taxon>
        <taxon>Chaetothyriales</taxon>
        <taxon>Herpotrichiellaceae</taxon>
        <taxon>Exophiala</taxon>
    </lineage>
</organism>
<keyword evidence="1" id="KW-1133">Transmembrane helix</keyword>
<keyword evidence="1" id="KW-0812">Transmembrane</keyword>
<evidence type="ECO:0000313" key="3">
    <source>
        <dbReference type="Proteomes" id="UP000053599"/>
    </source>
</evidence>
<reference evidence="2 3" key="1">
    <citation type="submission" date="2015-01" db="EMBL/GenBank/DDBJ databases">
        <title>The Genome Sequence of Exophiala sideris CBS121828.</title>
        <authorList>
            <consortium name="The Broad Institute Genomics Platform"/>
            <person name="Cuomo C."/>
            <person name="de Hoog S."/>
            <person name="Gorbushina A."/>
            <person name="Stielow B."/>
            <person name="Teixiera M."/>
            <person name="Abouelleil A."/>
            <person name="Chapman S.B."/>
            <person name="Priest M."/>
            <person name="Young S.K."/>
            <person name="Wortman J."/>
            <person name="Nusbaum C."/>
            <person name="Birren B."/>
        </authorList>
    </citation>
    <scope>NUCLEOTIDE SEQUENCE [LARGE SCALE GENOMIC DNA]</scope>
    <source>
        <strain evidence="2 3">CBS 121828</strain>
    </source>
</reference>
<evidence type="ECO:0000313" key="2">
    <source>
        <dbReference type="EMBL" id="KIV79812.1"/>
    </source>
</evidence>
<dbReference type="Proteomes" id="UP000053599">
    <property type="component" value="Unassembled WGS sequence"/>
</dbReference>
<dbReference type="HOGENOM" id="CLU_2210060_0_0_1"/>
<evidence type="ECO:0000256" key="1">
    <source>
        <dbReference type="SAM" id="Phobius"/>
    </source>
</evidence>
<dbReference type="AlphaFoldDB" id="A0A0D1YA04"/>
<keyword evidence="1" id="KW-0472">Membrane</keyword>
<accession>A0A0D1YA04</accession>
<gene>
    <name evidence="2" type="ORF">PV11_07357</name>
</gene>
<sequence length="107" mass="11597">MLEDPITNSGDEDGSTISACCPQKGRPLEFQGSCFVKTTDKTNGPPTSSLWTGWSGLLILLAVSPIPLLVAAPLPCGDQLEAEMSAEVFRRRQTCECLIQLRQGCIW</sequence>
<proteinExistence type="predicted"/>
<feature type="transmembrane region" description="Helical" evidence="1">
    <location>
        <begin position="51"/>
        <end position="74"/>
    </location>
</feature>
<dbReference type="EMBL" id="KN846953">
    <property type="protein sequence ID" value="KIV79812.1"/>
    <property type="molecule type" value="Genomic_DNA"/>
</dbReference>
<name>A0A0D1YA04_9EURO</name>
<protein>
    <submittedName>
        <fullName evidence="2">Uncharacterized protein</fullName>
    </submittedName>
</protein>